<dbReference type="PROSITE" id="PS50832">
    <property type="entry name" value="S1_IF1_TYPE"/>
    <property type="match status" value="1"/>
</dbReference>
<dbReference type="SUPFAM" id="SSF50249">
    <property type="entry name" value="Nucleic acid-binding proteins"/>
    <property type="match status" value="1"/>
</dbReference>
<dbReference type="GO" id="GO:0003743">
    <property type="term" value="F:translation initiation factor activity"/>
    <property type="evidence" value="ECO:0000318"/>
    <property type="project" value="GO_Central"/>
</dbReference>
<dbReference type="Gene3D" id="2.40.50.140">
    <property type="entry name" value="Nucleic acid-binding proteins"/>
    <property type="match status" value="1"/>
</dbReference>
<dbReference type="FunCoup" id="F6HB40">
    <property type="interactions" value="2893"/>
</dbReference>
<organism evidence="8 9">
    <name type="scientific">Vitis vinifera</name>
    <name type="common">Grape</name>
    <dbReference type="NCBI Taxonomy" id="29760"/>
    <lineage>
        <taxon>Eukaryota</taxon>
        <taxon>Viridiplantae</taxon>
        <taxon>Streptophyta</taxon>
        <taxon>Embryophyta</taxon>
        <taxon>Tracheophyta</taxon>
        <taxon>Spermatophyta</taxon>
        <taxon>Magnoliopsida</taxon>
        <taxon>eudicotyledons</taxon>
        <taxon>Gunneridae</taxon>
        <taxon>Pentapetalae</taxon>
        <taxon>rosids</taxon>
        <taxon>Vitales</taxon>
        <taxon>Vitaceae</taxon>
        <taxon>Viteae</taxon>
        <taxon>Vitis</taxon>
    </lineage>
</organism>
<proteinExistence type="predicted"/>
<evidence type="ECO:0000259" key="7">
    <source>
        <dbReference type="PROSITE" id="PS50832"/>
    </source>
</evidence>
<dbReference type="InterPro" id="IPR041499">
    <property type="entry name" value="Tfc1/Sfc1_N"/>
</dbReference>
<dbReference type="InterPro" id="IPR019136">
    <property type="entry name" value="TF_IIIC_su-5_HTH"/>
</dbReference>
<name>F6HB40_VITVI</name>
<sequence>MGVIEEGSISGYIPSNEAFSVHYPAYPSSTARAIETLGGTQAIRKMHKKVWIAAGDIILVSLHDYQDDKADVILKYMPDEARLLKAYGELPENTRLNEGIAGGLDEKARSSQSNKLELHFRPEDPYSHPAFGELQPCNNLLLRISKKKSTDGQSAEVSSKVSKSQISGEVPIRLCADIIARVSEAYHFNGMVDYQHVLPVHADVARRKKRNWAEVEPHLEKGDLVDVDQEDLMILLPPLFSPKDVPEKLVLRPSMTLNLKKKQEGVVQQRWEMGIEPCLAIDFEIKDILIIYMCITSHMTSFSRIPLKLLVTPLIPKKVNWEQYIPKGSEQWEWQMAVSNLFDERPIWPKGALTERLLDKGLNVGDYTLRRLLFRTAYYFSNGPFLRFWIRKGYDPRKNPDSCIYQRIDFRVPPSLRSYCDANAANGLKQRWEDICSFRVFPYKCHTSLQLFELADDYIQQEIRKPLKQTTCTGATGWFSYRVLESLRLCVMVRFLSICPETSAEYLLKSASDRFEKSKRMHIYENNLRPNEEGIQEVNKELEGDKDKEEPNDVDDDEEDEMEAENGEEELDAYEALDMVGEDDEDSLQSRSYLDAENISRDYLQGLFGSFSFTKAGGGEVQDADTSDGEYQIYEQDSLGEYSDDDDY</sequence>
<dbReference type="Pfam" id="PF01176">
    <property type="entry name" value="eIF-1a"/>
    <property type="match status" value="1"/>
</dbReference>
<dbReference type="GO" id="GO:0003677">
    <property type="term" value="F:DNA binding"/>
    <property type="evidence" value="ECO:0007669"/>
    <property type="project" value="UniProtKB-KW"/>
</dbReference>
<feature type="region of interest" description="Disordered" evidence="6">
    <location>
        <begin position="619"/>
        <end position="648"/>
    </location>
</feature>
<feature type="compositionally biased region" description="Acidic residues" evidence="6">
    <location>
        <begin position="552"/>
        <end position="570"/>
    </location>
</feature>
<evidence type="ECO:0000256" key="4">
    <source>
        <dbReference type="ARBA" id="ARBA00023242"/>
    </source>
</evidence>
<dbReference type="GO" id="GO:0006384">
    <property type="term" value="P:transcription initiation at RNA polymerase III promoter"/>
    <property type="evidence" value="ECO:0007669"/>
    <property type="project" value="InterPro"/>
</dbReference>
<reference evidence="9" key="1">
    <citation type="journal article" date="2007" name="Nature">
        <title>The grapevine genome sequence suggests ancestral hexaploidization in major angiosperm phyla.</title>
        <authorList>
            <consortium name="The French-Italian Public Consortium for Grapevine Genome Characterization."/>
            <person name="Jaillon O."/>
            <person name="Aury J.-M."/>
            <person name="Noel B."/>
            <person name="Policriti A."/>
            <person name="Clepet C."/>
            <person name="Casagrande A."/>
            <person name="Choisne N."/>
            <person name="Aubourg S."/>
            <person name="Vitulo N."/>
            <person name="Jubin C."/>
            <person name="Vezzi A."/>
            <person name="Legeai F."/>
            <person name="Hugueney P."/>
            <person name="Dasilva C."/>
            <person name="Horner D."/>
            <person name="Mica E."/>
            <person name="Jublot D."/>
            <person name="Poulain J."/>
            <person name="Bruyere C."/>
            <person name="Billault A."/>
            <person name="Segurens B."/>
            <person name="Gouyvenoux M."/>
            <person name="Ugarte E."/>
            <person name="Cattonaro F."/>
            <person name="Anthouard V."/>
            <person name="Vico V."/>
            <person name="Del Fabbro C."/>
            <person name="Alaux M."/>
            <person name="Di Gaspero G."/>
            <person name="Dumas V."/>
            <person name="Felice N."/>
            <person name="Paillard S."/>
            <person name="Juman I."/>
            <person name="Moroldo M."/>
            <person name="Scalabrin S."/>
            <person name="Canaguier A."/>
            <person name="Le Clainche I."/>
            <person name="Malacrida G."/>
            <person name="Durand E."/>
            <person name="Pesole G."/>
            <person name="Laucou V."/>
            <person name="Chatelet P."/>
            <person name="Merdinoglu D."/>
            <person name="Delledonne M."/>
            <person name="Pezzotti M."/>
            <person name="Lecharny A."/>
            <person name="Scarpelli C."/>
            <person name="Artiguenave F."/>
            <person name="Pe M.E."/>
            <person name="Valle G."/>
            <person name="Morgante M."/>
            <person name="Caboche M."/>
            <person name="Adam-Blondon A.-F."/>
            <person name="Weissenbach J."/>
            <person name="Quetier F."/>
            <person name="Wincker P."/>
        </authorList>
    </citation>
    <scope>NUCLEOTIDE SEQUENCE [LARGE SCALE GENOMIC DNA]</scope>
    <source>
        <strain evidence="9">cv. Pinot noir / PN40024</strain>
    </source>
</reference>
<evidence type="ECO:0000313" key="8">
    <source>
        <dbReference type="EMBL" id="CCB49427.1"/>
    </source>
</evidence>
<dbReference type="InterPro" id="IPR042536">
    <property type="entry name" value="TFIIIC_tauA_Sfc1"/>
</dbReference>
<dbReference type="PaxDb" id="29760-VIT_05s0094g01370.t01"/>
<evidence type="ECO:0000256" key="3">
    <source>
        <dbReference type="ARBA" id="ARBA00023163"/>
    </source>
</evidence>
<comment type="subcellular location">
    <subcellularLocation>
        <location evidence="1">Nucleus</location>
    </subcellularLocation>
</comment>
<evidence type="ECO:0000256" key="6">
    <source>
        <dbReference type="SAM" id="MobiDB-lite"/>
    </source>
</evidence>
<dbReference type="InterPro" id="IPR012340">
    <property type="entry name" value="NA-bd_OB-fold"/>
</dbReference>
<dbReference type="Pfam" id="PF09734">
    <property type="entry name" value="Tau95"/>
    <property type="match status" value="1"/>
</dbReference>
<keyword evidence="9" id="KW-1185">Reference proteome</keyword>
<dbReference type="PANTHER" id="PTHR13230:SF5">
    <property type="entry name" value="GENERAL TRANSCRIPTION FACTOR 3C POLYPEPTIDE 5"/>
    <property type="match status" value="1"/>
</dbReference>
<dbReference type="InParanoid" id="F6HB40"/>
<feature type="compositionally biased region" description="Basic and acidic residues" evidence="6">
    <location>
        <begin position="540"/>
        <end position="551"/>
    </location>
</feature>
<evidence type="ECO:0000313" key="9">
    <source>
        <dbReference type="Proteomes" id="UP000009183"/>
    </source>
</evidence>
<dbReference type="Proteomes" id="UP000009183">
    <property type="component" value="Chromosome 5"/>
</dbReference>
<feature type="domain" description="S1-like" evidence="7">
    <location>
        <begin position="45"/>
        <end position="77"/>
    </location>
</feature>
<dbReference type="GO" id="GO:0005634">
    <property type="term" value="C:nucleus"/>
    <property type="evidence" value="ECO:0007669"/>
    <property type="project" value="UniProtKB-SubCell"/>
</dbReference>
<gene>
    <name evidence="8" type="ordered locus">VIT_05s0094g01370</name>
</gene>
<dbReference type="CDD" id="cd05793">
    <property type="entry name" value="S1_IF1A"/>
    <property type="match status" value="1"/>
</dbReference>
<dbReference type="EMBL" id="FN595507">
    <property type="protein sequence ID" value="CCB49427.1"/>
    <property type="molecule type" value="Genomic_DNA"/>
</dbReference>
<dbReference type="InterPro" id="IPR006196">
    <property type="entry name" value="RNA-binding_domain_S1_IF1"/>
</dbReference>
<dbReference type="eggNOG" id="KOG2473">
    <property type="taxonomic scope" value="Eukaryota"/>
</dbReference>
<dbReference type="STRING" id="29760.F6HB40"/>
<feature type="region of interest" description="Disordered" evidence="6">
    <location>
        <begin position="540"/>
        <end position="570"/>
    </location>
</feature>
<evidence type="ECO:0000256" key="2">
    <source>
        <dbReference type="ARBA" id="ARBA00023125"/>
    </source>
</evidence>
<dbReference type="GO" id="GO:0006413">
    <property type="term" value="P:translational initiation"/>
    <property type="evidence" value="ECO:0000318"/>
    <property type="project" value="GO_Central"/>
</dbReference>
<keyword evidence="5" id="KW-0396">Initiation factor</keyword>
<protein>
    <recommendedName>
        <fullName evidence="7">S1-like domain-containing protein</fullName>
    </recommendedName>
</protein>
<dbReference type="ExpressionAtlas" id="F6HB40">
    <property type="expression patterns" value="baseline"/>
</dbReference>
<evidence type="ECO:0000256" key="5">
    <source>
        <dbReference type="PROSITE-ProRule" id="PRU00181"/>
    </source>
</evidence>
<dbReference type="Pfam" id="PF17682">
    <property type="entry name" value="Tau95_N"/>
    <property type="match status" value="1"/>
</dbReference>
<dbReference type="SMART" id="SM00652">
    <property type="entry name" value="eIF1a"/>
    <property type="match status" value="1"/>
</dbReference>
<evidence type="ECO:0000256" key="1">
    <source>
        <dbReference type="ARBA" id="ARBA00004123"/>
    </source>
</evidence>
<dbReference type="Gene3D" id="3.30.200.160">
    <property type="entry name" value="TFIIIC, subcomplex tauA, subunit Sfc1, barrel domain"/>
    <property type="match status" value="1"/>
</dbReference>
<dbReference type="GO" id="GO:0005737">
    <property type="term" value="C:cytoplasm"/>
    <property type="evidence" value="ECO:0000318"/>
    <property type="project" value="GO_Central"/>
</dbReference>
<keyword evidence="4" id="KW-0539">Nucleus</keyword>
<keyword evidence="2" id="KW-0238">DNA-binding</keyword>
<dbReference type="GO" id="GO:0003723">
    <property type="term" value="F:RNA binding"/>
    <property type="evidence" value="ECO:0007669"/>
    <property type="project" value="InterPro"/>
</dbReference>
<dbReference type="PANTHER" id="PTHR13230">
    <property type="entry name" value="GENERAL TRANSCRIPTION FACTOR IIIC, POLYPEPTIDE 5"/>
    <property type="match status" value="1"/>
</dbReference>
<dbReference type="GO" id="GO:0000127">
    <property type="term" value="C:transcription factor TFIIIC complex"/>
    <property type="evidence" value="ECO:0007669"/>
    <property type="project" value="InterPro"/>
</dbReference>
<dbReference type="InterPro" id="IPR001253">
    <property type="entry name" value="TIF_eIF-1A"/>
</dbReference>
<dbReference type="AlphaFoldDB" id="F6HB40"/>
<dbReference type="InterPro" id="IPR040454">
    <property type="entry name" value="TF_IIIC_Tfc1/Sfc1"/>
</dbReference>
<dbReference type="HOGENOM" id="CLU_034149_0_0_1"/>
<keyword evidence="3" id="KW-0804">Transcription</keyword>
<accession>F6HB40</accession>
<keyword evidence="5" id="KW-0648">Protein biosynthesis</keyword>